<evidence type="ECO:0000256" key="4">
    <source>
        <dbReference type="ARBA" id="ARBA00005893"/>
    </source>
</evidence>
<gene>
    <name evidence="12" type="ORF">RND15_14050</name>
</gene>
<dbReference type="EC" id="2.7.7.43" evidence="7"/>
<keyword evidence="13" id="KW-1185">Reference proteome</keyword>
<keyword evidence="8" id="KW-0479">Metal-binding</keyword>
<feature type="compositionally biased region" description="Basic and acidic residues" evidence="11">
    <location>
        <begin position="170"/>
        <end position="183"/>
    </location>
</feature>
<dbReference type="SFLD" id="SFLDG01136">
    <property type="entry name" value="C1.6:_Phosphoserine_Phosphatas"/>
    <property type="match status" value="1"/>
</dbReference>
<keyword evidence="10" id="KW-0460">Magnesium</keyword>
<dbReference type="InterPro" id="IPR029044">
    <property type="entry name" value="Nucleotide-diphossugar_trans"/>
</dbReference>
<dbReference type="EMBL" id="JAVRFD010000006">
    <property type="protein sequence ID" value="MDT0543812.1"/>
    <property type="molecule type" value="Genomic_DNA"/>
</dbReference>
<comment type="cofactor">
    <cofactor evidence="2">
        <name>Mg(2+)</name>
        <dbReference type="ChEBI" id="CHEBI:18420"/>
    </cofactor>
</comment>
<keyword evidence="9" id="KW-0378">Hydrolase</keyword>
<evidence type="ECO:0000313" key="12">
    <source>
        <dbReference type="EMBL" id="MDT0543812.1"/>
    </source>
</evidence>
<keyword evidence="12" id="KW-0808">Transferase</keyword>
<comment type="catalytic activity">
    <reaction evidence="1">
        <text>an N-acylneuraminate + CTP = a CMP-N-acyl-beta-neuraminate + diphosphate</text>
        <dbReference type="Rhea" id="RHEA:11344"/>
        <dbReference type="ChEBI" id="CHEBI:33019"/>
        <dbReference type="ChEBI" id="CHEBI:37563"/>
        <dbReference type="ChEBI" id="CHEBI:60073"/>
        <dbReference type="ChEBI" id="CHEBI:68671"/>
        <dbReference type="EC" id="2.7.7.43"/>
    </reaction>
</comment>
<dbReference type="InterPro" id="IPR050793">
    <property type="entry name" value="CMP-NeuNAc_synthase"/>
</dbReference>
<dbReference type="InterPro" id="IPR003329">
    <property type="entry name" value="Cytidylyl_trans"/>
</dbReference>
<dbReference type="Proteomes" id="UP001180754">
    <property type="component" value="Unassembled WGS sequence"/>
</dbReference>
<keyword evidence="12" id="KW-0548">Nucleotidyltransferase</keyword>
<reference evidence="12" key="1">
    <citation type="submission" date="2024-05" db="EMBL/GenBank/DDBJ databases">
        <title>30 novel species of actinomycetes from the DSMZ collection.</title>
        <authorList>
            <person name="Nouioui I."/>
        </authorList>
    </citation>
    <scope>NUCLEOTIDE SEQUENCE</scope>
    <source>
        <strain evidence="12">DSM 41529</strain>
    </source>
</reference>
<evidence type="ECO:0000256" key="1">
    <source>
        <dbReference type="ARBA" id="ARBA00001862"/>
    </source>
</evidence>
<dbReference type="SFLD" id="SFLDS00003">
    <property type="entry name" value="Haloacid_Dehalogenase"/>
    <property type="match status" value="1"/>
</dbReference>
<evidence type="ECO:0000256" key="10">
    <source>
        <dbReference type="ARBA" id="ARBA00022842"/>
    </source>
</evidence>
<evidence type="ECO:0000256" key="11">
    <source>
        <dbReference type="SAM" id="MobiDB-lite"/>
    </source>
</evidence>
<evidence type="ECO:0000256" key="2">
    <source>
        <dbReference type="ARBA" id="ARBA00001946"/>
    </source>
</evidence>
<comment type="caution">
    <text evidence="12">The sequence shown here is derived from an EMBL/GenBank/DDBJ whole genome shotgun (WGS) entry which is preliminary data.</text>
</comment>
<dbReference type="SUPFAM" id="SSF53448">
    <property type="entry name" value="Nucleotide-diphospho-sugar transferases"/>
    <property type="match status" value="1"/>
</dbReference>
<dbReference type="SFLD" id="SFLDG01138">
    <property type="entry name" value="C1.6.2:_Deoxy-d-mannose-octulo"/>
    <property type="match status" value="1"/>
</dbReference>
<evidence type="ECO:0000256" key="5">
    <source>
        <dbReference type="ARBA" id="ARBA00010726"/>
    </source>
</evidence>
<name>A0ABU2XEH9_9ACTN</name>
<dbReference type="InterPro" id="IPR036412">
    <property type="entry name" value="HAD-like_sf"/>
</dbReference>
<sequence>MSPSDRRVVAVIPARGGSKGVPAKNLAAVGGVPLVARAVRECRASRLVTDVIVSTDDAGIAAVARGAGAEVVQRPTAIAGDTATSEAAVLHALDAYEAIHGFSAEVVLLVQCTSPFIVREDVDGVAEAVLDGGADTALTVAPFHGFVWRDAEDGTDADAETTADGGYGVNHDKSYRPRRQDRPQDLLETGAAYAMRVEGFRAERHRFFGRTALVRTDAARVLEIDDPHDLARARALAPLLDAPRPGALPTRDDIDAVVLDFDGTQTDDKVLIDSEGRELVAVHRGDGLGIAALRRAELALLILSTEQNPVVAARARKLRVPVLHGIDRKDLALKQWCEEQGIAPERVLYVGNDVNDLPCFGLVGWPVAVAGAHDVVRGAARAVTSTPGGDGAIREIASWILGKELS</sequence>
<organism evidence="12 13">
    <name type="scientific">Streptomyces lonegramiae</name>
    <dbReference type="NCBI Taxonomy" id="3075524"/>
    <lineage>
        <taxon>Bacteria</taxon>
        <taxon>Bacillati</taxon>
        <taxon>Actinomycetota</taxon>
        <taxon>Actinomycetes</taxon>
        <taxon>Kitasatosporales</taxon>
        <taxon>Streptomycetaceae</taxon>
        <taxon>Streptomyces</taxon>
    </lineage>
</organism>
<comment type="subunit">
    <text evidence="6">Homotetramer.</text>
</comment>
<dbReference type="PANTHER" id="PTHR21485">
    <property type="entry name" value="HAD SUPERFAMILY MEMBERS CMAS AND KDSC"/>
    <property type="match status" value="1"/>
</dbReference>
<feature type="region of interest" description="Disordered" evidence="11">
    <location>
        <begin position="155"/>
        <end position="183"/>
    </location>
</feature>
<dbReference type="SUPFAM" id="SSF56784">
    <property type="entry name" value="HAD-like"/>
    <property type="match status" value="1"/>
</dbReference>
<comment type="similarity">
    <text evidence="4">Belongs to the KdsC family.</text>
</comment>
<dbReference type="Gene3D" id="3.90.550.10">
    <property type="entry name" value="Spore Coat Polysaccharide Biosynthesis Protein SpsA, Chain A"/>
    <property type="match status" value="1"/>
</dbReference>
<evidence type="ECO:0000256" key="9">
    <source>
        <dbReference type="ARBA" id="ARBA00022801"/>
    </source>
</evidence>
<evidence type="ECO:0000256" key="3">
    <source>
        <dbReference type="ARBA" id="ARBA00005141"/>
    </source>
</evidence>
<accession>A0ABU2XEH9</accession>
<dbReference type="GO" id="GO:0016779">
    <property type="term" value="F:nucleotidyltransferase activity"/>
    <property type="evidence" value="ECO:0007669"/>
    <property type="project" value="UniProtKB-KW"/>
</dbReference>
<dbReference type="Pfam" id="PF02348">
    <property type="entry name" value="CTP_transf_3"/>
    <property type="match status" value="1"/>
</dbReference>
<evidence type="ECO:0000313" key="13">
    <source>
        <dbReference type="Proteomes" id="UP001180754"/>
    </source>
</evidence>
<dbReference type="Pfam" id="PF08282">
    <property type="entry name" value="Hydrolase_3"/>
    <property type="match status" value="1"/>
</dbReference>
<dbReference type="InterPro" id="IPR010023">
    <property type="entry name" value="KdsC_fam"/>
</dbReference>
<dbReference type="InterPro" id="IPR023214">
    <property type="entry name" value="HAD_sf"/>
</dbReference>
<proteinExistence type="inferred from homology"/>
<protein>
    <recommendedName>
        <fullName evidence="7">N-acylneuraminate cytidylyltransferase</fullName>
        <ecNumber evidence="7">2.7.7.43</ecNumber>
    </recommendedName>
</protein>
<evidence type="ECO:0000256" key="7">
    <source>
        <dbReference type="ARBA" id="ARBA00012491"/>
    </source>
</evidence>
<comment type="pathway">
    <text evidence="3">Amino-sugar metabolism; N-acetylneuraminate metabolism.</text>
</comment>
<evidence type="ECO:0000256" key="8">
    <source>
        <dbReference type="ARBA" id="ARBA00022723"/>
    </source>
</evidence>
<dbReference type="RefSeq" id="WP_311724226.1">
    <property type="nucleotide sequence ID" value="NZ_JAVRFD010000006.1"/>
</dbReference>
<dbReference type="PANTHER" id="PTHR21485:SF3">
    <property type="entry name" value="N-ACYLNEURAMINATE CYTIDYLYLTRANSFERASE"/>
    <property type="match status" value="1"/>
</dbReference>
<dbReference type="Gene3D" id="3.40.50.1000">
    <property type="entry name" value="HAD superfamily/HAD-like"/>
    <property type="match status" value="1"/>
</dbReference>
<evidence type="ECO:0000256" key="6">
    <source>
        <dbReference type="ARBA" id="ARBA00011881"/>
    </source>
</evidence>
<dbReference type="CDD" id="cd02513">
    <property type="entry name" value="CMP-NeuAc_Synthase"/>
    <property type="match status" value="1"/>
</dbReference>
<comment type="similarity">
    <text evidence="5">Belongs to the CMP-NeuNAc synthase family.</text>
</comment>